<sequence length="191" mass="22503">MTRSQDEKKYGHKIRKIFINCFLKKVLSEIELGGAVDILDLGCGEGFPHHYFLERKRELRITGIDLNSDLLEKAKNRNPLVNYFLGDIYSLKNNKCYDLLLMMEVLEHLINPKEVLLKAREIAPLAIFSVPYEPWFSIFSFFSGKYLKTLGKHPEHVNFWNEKTFKKLLEEYYPQVKISISFPWLIAVCRR</sequence>
<evidence type="ECO:0000313" key="4">
    <source>
        <dbReference type="Proteomes" id="UP000231371"/>
    </source>
</evidence>
<evidence type="ECO:0000313" key="3">
    <source>
        <dbReference type="EMBL" id="PIQ70362.1"/>
    </source>
</evidence>
<dbReference type="Proteomes" id="UP000231371">
    <property type="component" value="Unassembled WGS sequence"/>
</dbReference>
<evidence type="ECO:0000256" key="1">
    <source>
        <dbReference type="ARBA" id="ARBA00022679"/>
    </source>
</evidence>
<organism evidence="3 4">
    <name type="scientific">Candidatus Shapirobacteria bacterium CG11_big_fil_rev_8_21_14_0_20_40_12</name>
    <dbReference type="NCBI Taxonomy" id="1974889"/>
    <lineage>
        <taxon>Bacteria</taxon>
        <taxon>Candidatus Shapironibacteriota</taxon>
    </lineage>
</organism>
<dbReference type="InterPro" id="IPR029063">
    <property type="entry name" value="SAM-dependent_MTases_sf"/>
</dbReference>
<dbReference type="SUPFAM" id="SSF53335">
    <property type="entry name" value="S-adenosyl-L-methionine-dependent methyltransferases"/>
    <property type="match status" value="1"/>
</dbReference>
<keyword evidence="1" id="KW-0808">Transferase</keyword>
<reference evidence="3 4" key="1">
    <citation type="submission" date="2017-09" db="EMBL/GenBank/DDBJ databases">
        <title>Depth-based differentiation of microbial function through sediment-hosted aquifers and enrichment of novel symbionts in the deep terrestrial subsurface.</title>
        <authorList>
            <person name="Probst A.J."/>
            <person name="Ladd B."/>
            <person name="Jarett J.K."/>
            <person name="Geller-Mcgrath D.E."/>
            <person name="Sieber C.M."/>
            <person name="Emerson J.B."/>
            <person name="Anantharaman K."/>
            <person name="Thomas B.C."/>
            <person name="Malmstrom R."/>
            <person name="Stieglmeier M."/>
            <person name="Klingl A."/>
            <person name="Woyke T."/>
            <person name="Ryan C.M."/>
            <person name="Banfield J.F."/>
        </authorList>
    </citation>
    <scope>NUCLEOTIDE SEQUENCE [LARGE SCALE GENOMIC DNA]</scope>
    <source>
        <strain evidence="3">CG11_big_fil_rev_8_21_14_0_20_40_12</strain>
    </source>
</reference>
<protein>
    <recommendedName>
        <fullName evidence="2">Methyltransferase domain-containing protein</fullName>
    </recommendedName>
</protein>
<dbReference type="CDD" id="cd02440">
    <property type="entry name" value="AdoMet_MTases"/>
    <property type="match status" value="1"/>
</dbReference>
<dbReference type="PANTHER" id="PTHR43861">
    <property type="entry name" value="TRANS-ACONITATE 2-METHYLTRANSFERASE-RELATED"/>
    <property type="match status" value="1"/>
</dbReference>
<name>A0A2H0KGJ6_9BACT</name>
<proteinExistence type="predicted"/>
<feature type="domain" description="Methyltransferase" evidence="2">
    <location>
        <begin position="38"/>
        <end position="114"/>
    </location>
</feature>
<dbReference type="GO" id="GO:0016740">
    <property type="term" value="F:transferase activity"/>
    <property type="evidence" value="ECO:0007669"/>
    <property type="project" value="UniProtKB-KW"/>
</dbReference>
<evidence type="ECO:0000259" key="2">
    <source>
        <dbReference type="Pfam" id="PF13649"/>
    </source>
</evidence>
<dbReference type="InterPro" id="IPR041698">
    <property type="entry name" value="Methyltransf_25"/>
</dbReference>
<dbReference type="Pfam" id="PF13649">
    <property type="entry name" value="Methyltransf_25"/>
    <property type="match status" value="1"/>
</dbReference>
<dbReference type="Gene3D" id="3.40.50.150">
    <property type="entry name" value="Vaccinia Virus protein VP39"/>
    <property type="match status" value="1"/>
</dbReference>
<accession>A0A2H0KGJ6</accession>
<dbReference type="AlphaFoldDB" id="A0A2H0KGJ6"/>
<gene>
    <name evidence="3" type="ORF">COV89_00860</name>
</gene>
<dbReference type="EMBL" id="PCVI01000015">
    <property type="protein sequence ID" value="PIQ70362.1"/>
    <property type="molecule type" value="Genomic_DNA"/>
</dbReference>
<comment type="caution">
    <text evidence="3">The sequence shown here is derived from an EMBL/GenBank/DDBJ whole genome shotgun (WGS) entry which is preliminary data.</text>
</comment>